<dbReference type="InterPro" id="IPR052228">
    <property type="entry name" value="Sec_Metab_Biosynth_Oxidored"/>
</dbReference>
<keyword evidence="3" id="KW-1185">Reference proteome</keyword>
<dbReference type="SUPFAM" id="SSF51735">
    <property type="entry name" value="NAD(P)-binding Rossmann-fold domains"/>
    <property type="match status" value="1"/>
</dbReference>
<evidence type="ECO:0000256" key="1">
    <source>
        <dbReference type="ARBA" id="ARBA00023002"/>
    </source>
</evidence>
<dbReference type="EMBL" id="MU864945">
    <property type="protein sequence ID" value="KAK4464729.1"/>
    <property type="molecule type" value="Genomic_DNA"/>
</dbReference>
<dbReference type="PANTHER" id="PTHR47534:SF3">
    <property type="entry name" value="ALCOHOL DEHYDROGENASE-LIKE C-TERMINAL DOMAIN-CONTAINING PROTEIN"/>
    <property type="match status" value="1"/>
</dbReference>
<evidence type="ECO:0008006" key="4">
    <source>
        <dbReference type="Google" id="ProtNLM"/>
    </source>
</evidence>
<dbReference type="Gene3D" id="3.40.50.720">
    <property type="entry name" value="NAD(P)-binding Rossmann-like Domain"/>
    <property type="match status" value="1"/>
</dbReference>
<accession>A0AAV9HXF9</accession>
<organism evidence="2 3">
    <name type="scientific">Cladorrhinum samala</name>
    <dbReference type="NCBI Taxonomy" id="585594"/>
    <lineage>
        <taxon>Eukaryota</taxon>
        <taxon>Fungi</taxon>
        <taxon>Dikarya</taxon>
        <taxon>Ascomycota</taxon>
        <taxon>Pezizomycotina</taxon>
        <taxon>Sordariomycetes</taxon>
        <taxon>Sordariomycetidae</taxon>
        <taxon>Sordariales</taxon>
        <taxon>Podosporaceae</taxon>
        <taxon>Cladorrhinum</taxon>
    </lineage>
</organism>
<dbReference type="PANTHER" id="PTHR47534">
    <property type="entry name" value="YALI0E05731P"/>
    <property type="match status" value="1"/>
</dbReference>
<protein>
    <recommendedName>
        <fullName evidence="4">NAD(P)-binding protein</fullName>
    </recommendedName>
</protein>
<dbReference type="AlphaFoldDB" id="A0AAV9HXF9"/>
<reference evidence="2" key="2">
    <citation type="submission" date="2023-06" db="EMBL/GenBank/DDBJ databases">
        <authorList>
            <consortium name="Lawrence Berkeley National Laboratory"/>
            <person name="Mondo S.J."/>
            <person name="Hensen N."/>
            <person name="Bonometti L."/>
            <person name="Westerberg I."/>
            <person name="Brannstrom I.O."/>
            <person name="Guillou S."/>
            <person name="Cros-Aarteil S."/>
            <person name="Calhoun S."/>
            <person name="Haridas S."/>
            <person name="Kuo A."/>
            <person name="Pangilinan J."/>
            <person name="Riley R."/>
            <person name="Labutti K."/>
            <person name="Andreopoulos B."/>
            <person name="Lipzen A."/>
            <person name="Chen C."/>
            <person name="Yanf M."/>
            <person name="Daum C."/>
            <person name="Ng V."/>
            <person name="Clum A."/>
            <person name="Steindorff A."/>
            <person name="Ohm R."/>
            <person name="Martin F."/>
            <person name="Silar P."/>
            <person name="Natvig D."/>
            <person name="Lalanne C."/>
            <person name="Gautier V."/>
            <person name="Ament-Velasquez S.L."/>
            <person name="Kruys A."/>
            <person name="Hutchinson M.I."/>
            <person name="Powell A.J."/>
            <person name="Barry K."/>
            <person name="Miller A.N."/>
            <person name="Grigoriev I.V."/>
            <person name="Debuchy R."/>
            <person name="Gladieux P."/>
            <person name="Thoren M.H."/>
            <person name="Johannesson H."/>
        </authorList>
    </citation>
    <scope>NUCLEOTIDE SEQUENCE</scope>
    <source>
        <strain evidence="2">PSN324</strain>
    </source>
</reference>
<reference evidence="2" key="1">
    <citation type="journal article" date="2023" name="Mol. Phylogenet. Evol.">
        <title>Genome-scale phylogeny and comparative genomics of the fungal order Sordariales.</title>
        <authorList>
            <person name="Hensen N."/>
            <person name="Bonometti L."/>
            <person name="Westerberg I."/>
            <person name="Brannstrom I.O."/>
            <person name="Guillou S."/>
            <person name="Cros-Aarteil S."/>
            <person name="Calhoun S."/>
            <person name="Haridas S."/>
            <person name="Kuo A."/>
            <person name="Mondo S."/>
            <person name="Pangilinan J."/>
            <person name="Riley R."/>
            <person name="LaButti K."/>
            <person name="Andreopoulos B."/>
            <person name="Lipzen A."/>
            <person name="Chen C."/>
            <person name="Yan M."/>
            <person name="Daum C."/>
            <person name="Ng V."/>
            <person name="Clum A."/>
            <person name="Steindorff A."/>
            <person name="Ohm R.A."/>
            <person name="Martin F."/>
            <person name="Silar P."/>
            <person name="Natvig D.O."/>
            <person name="Lalanne C."/>
            <person name="Gautier V."/>
            <person name="Ament-Velasquez S.L."/>
            <person name="Kruys A."/>
            <person name="Hutchinson M.I."/>
            <person name="Powell A.J."/>
            <person name="Barry K."/>
            <person name="Miller A.N."/>
            <person name="Grigoriev I.V."/>
            <person name="Debuchy R."/>
            <person name="Gladieux P."/>
            <person name="Hiltunen Thoren M."/>
            <person name="Johannesson H."/>
        </authorList>
    </citation>
    <scope>NUCLEOTIDE SEQUENCE</scope>
    <source>
        <strain evidence="2">PSN324</strain>
    </source>
</reference>
<proteinExistence type="predicted"/>
<gene>
    <name evidence="2" type="ORF">QBC42DRAFT_220027</name>
</gene>
<dbReference type="InterPro" id="IPR036291">
    <property type="entry name" value="NAD(P)-bd_dom_sf"/>
</dbReference>
<dbReference type="GO" id="GO:0016491">
    <property type="term" value="F:oxidoreductase activity"/>
    <property type="evidence" value="ECO:0007669"/>
    <property type="project" value="UniProtKB-KW"/>
</dbReference>
<evidence type="ECO:0000313" key="3">
    <source>
        <dbReference type="Proteomes" id="UP001321749"/>
    </source>
</evidence>
<dbReference type="Pfam" id="PF00106">
    <property type="entry name" value="adh_short"/>
    <property type="match status" value="1"/>
</dbReference>
<dbReference type="InterPro" id="IPR002347">
    <property type="entry name" value="SDR_fam"/>
</dbReference>
<sequence>MVTYKQIQSSNSLLTSSTIPRVSLFAGGTSGIGKYTLRALVSASVGHDPIRVYLVGRESSRPATEEFISSLRLINPNAEIVFLPGEISLLSETKRVCSVVKSREQSLDLLFLSAGFAPFGNARTETAEGLEVAQSLEYYSRVLFVELLLPLLSRAGGRVVSVLGGGLERPGSIPDVDDLDLKGSGGKGFMGYKAQTQYVAMNTLGMEVLARENRAVTFLHSWPGIVSTGNVWRGVQDKNSALGWFIWLVVEPLLRLIGRSEQECGERYLFQCTSGYYGGSAEKTTAWNGKRGESTKGTDEQEGAGHGLFLVNYKCDCTPNEANMKALREKAQKKVWDHTMQVLGPYM</sequence>
<keyword evidence="1" id="KW-0560">Oxidoreductase</keyword>
<dbReference type="Proteomes" id="UP001321749">
    <property type="component" value="Unassembled WGS sequence"/>
</dbReference>
<comment type="caution">
    <text evidence="2">The sequence shown here is derived from an EMBL/GenBank/DDBJ whole genome shotgun (WGS) entry which is preliminary data.</text>
</comment>
<evidence type="ECO:0000313" key="2">
    <source>
        <dbReference type="EMBL" id="KAK4464729.1"/>
    </source>
</evidence>
<name>A0AAV9HXF9_9PEZI</name>